<keyword evidence="3" id="KW-0677">Repeat</keyword>
<dbReference type="InterPro" id="IPR036388">
    <property type="entry name" value="WH-like_DNA-bd_sf"/>
</dbReference>
<organism evidence="9 10">
    <name type="scientific">Solanum pinnatisectum</name>
    <name type="common">tansyleaf nightshade</name>
    <dbReference type="NCBI Taxonomy" id="50273"/>
    <lineage>
        <taxon>Eukaryota</taxon>
        <taxon>Viridiplantae</taxon>
        <taxon>Streptophyta</taxon>
        <taxon>Embryophyta</taxon>
        <taxon>Tracheophyta</taxon>
        <taxon>Spermatophyta</taxon>
        <taxon>Magnoliopsida</taxon>
        <taxon>eudicotyledons</taxon>
        <taxon>Gunneridae</taxon>
        <taxon>Pentapetalae</taxon>
        <taxon>asterids</taxon>
        <taxon>lamiids</taxon>
        <taxon>Solanales</taxon>
        <taxon>Solanaceae</taxon>
        <taxon>Solanoideae</taxon>
        <taxon>Solaneae</taxon>
        <taxon>Solanum</taxon>
    </lineage>
</organism>
<dbReference type="Pfam" id="PF23559">
    <property type="entry name" value="WHD_DRP"/>
    <property type="match status" value="1"/>
</dbReference>
<dbReference type="InterPro" id="IPR002182">
    <property type="entry name" value="NB-ARC"/>
</dbReference>
<dbReference type="Proteomes" id="UP001311915">
    <property type="component" value="Unassembled WGS sequence"/>
</dbReference>
<dbReference type="GO" id="GO:0006952">
    <property type="term" value="P:defense response"/>
    <property type="evidence" value="ECO:0007669"/>
    <property type="project" value="UniProtKB-KW"/>
</dbReference>
<feature type="domain" description="NB-ARC" evidence="7">
    <location>
        <begin position="223"/>
        <end position="328"/>
    </location>
</feature>
<dbReference type="InterPro" id="IPR027417">
    <property type="entry name" value="P-loop_NTPase"/>
</dbReference>
<keyword evidence="4" id="KW-0547">Nucleotide-binding</keyword>
<name>A0AAV9KVK0_9SOLN</name>
<proteinExistence type="inferred from homology"/>
<dbReference type="Gene3D" id="3.80.10.10">
    <property type="entry name" value="Ribonuclease Inhibitor"/>
    <property type="match status" value="1"/>
</dbReference>
<evidence type="ECO:0000256" key="5">
    <source>
        <dbReference type="ARBA" id="ARBA00022821"/>
    </source>
</evidence>
<evidence type="ECO:0000259" key="7">
    <source>
        <dbReference type="Pfam" id="PF00931"/>
    </source>
</evidence>
<evidence type="ECO:0000256" key="2">
    <source>
        <dbReference type="ARBA" id="ARBA00022614"/>
    </source>
</evidence>
<dbReference type="SUPFAM" id="SSF52540">
    <property type="entry name" value="P-loop containing nucleoside triphosphate hydrolases"/>
    <property type="match status" value="1"/>
</dbReference>
<evidence type="ECO:0000256" key="4">
    <source>
        <dbReference type="ARBA" id="ARBA00022741"/>
    </source>
</evidence>
<reference evidence="9 10" key="1">
    <citation type="submission" date="2023-10" db="EMBL/GenBank/DDBJ databases">
        <title>Genome-Wide Identification Analysis in wild type Solanum Pinnatisectum Reveals Some Genes Defensing Phytophthora Infestans.</title>
        <authorList>
            <person name="Sun C."/>
        </authorList>
    </citation>
    <scope>NUCLEOTIDE SEQUENCE [LARGE SCALE GENOMIC DNA]</scope>
    <source>
        <strain evidence="9">LQN</strain>
        <tissue evidence="9">Leaf</tissue>
    </source>
</reference>
<dbReference type="PANTHER" id="PTHR15140">
    <property type="entry name" value="TUBULIN-SPECIFIC CHAPERONE E"/>
    <property type="match status" value="1"/>
</dbReference>
<keyword evidence="10" id="KW-1185">Reference proteome</keyword>
<evidence type="ECO:0000256" key="3">
    <source>
        <dbReference type="ARBA" id="ARBA00022737"/>
    </source>
</evidence>
<sequence>MLPIGSTIREDTNKILEKIEDLKARVETYYKSLKFIPSYEFPTVGGLSFVDSLLRKLNEMLKSETGLGFMMKPHIGILEKELSSLTYIFKDAAKVQHEHKILKDFQKYTVSLAYKDKVAIDFILVQYNVLEHFFCSLPGIIKEIKHIYTEVTKMWSKNLSVRPYSVVELSKHLPIEYSNLVNDEEIVGFEKAKETISHHLTRGTNKLDAIPIVGMGEQGKTTSWCIISQTYNRRELLQVIFSQVTGSKDNGDKDDVLAKLLRRSLLSKRYLIVLDDMWDCMAWDGLRLCFPDDGNRSRIVITTRLEKVGAHVIHHIDPYFLSFLTPEEIKKALFSYLDCETEDYSQASMLLSYDNLPDYLKPCLLYMGILWIAEGFVQNSESGRLMEKEAEGYLMDLIHNNVVMVSTRGYNNKVKYCHVHDVVLHFCLEKSREKKFMLVVKANHYHFSFNNEHSKFASLRSKTRTKIFYQHLRSLIMTNGVGYEWNPFRDDVYQLILVKVLDLSSNSVALLRSAQLQSLIHLKYLAVNTLSFSFHPEFHLPHLETLFLNCHCTHVEISSAEFDLENNKQGIFEECSKLENLRTLGNVVFPIDQVDSLDVLSRMCPNLQELHIYVNRYNDFAEIYLKLESFKQLHILRLNYIKSSRVVSKLQLPSNLKKLVLYRIHIESMISVIARLPNLEYIQLAVGDLIQSKEWRLGDITLHKLKLLKLVSLGISRWDALEESFPQLKTLVIKRCDELEEIPISFAYISTLKLVKLIQYKNKFLEASAERIKEKVKVIERYDRLNPIIMEVETNSYVLFLSIYVYLI</sequence>
<feature type="domain" description="Disease resistance protein winged helix" evidence="8">
    <location>
        <begin position="370"/>
        <end position="424"/>
    </location>
</feature>
<dbReference type="EMBL" id="JAWPEI010000009">
    <property type="protein sequence ID" value="KAK4715932.1"/>
    <property type="molecule type" value="Genomic_DNA"/>
</dbReference>
<dbReference type="InterPro" id="IPR032675">
    <property type="entry name" value="LRR_dom_sf"/>
</dbReference>
<dbReference type="PANTHER" id="PTHR15140:SF44">
    <property type="entry name" value="LATE BLIGHT RESISTANCE PROTEIN HOMOLOG R1B-23 ISOFORM X1"/>
    <property type="match status" value="1"/>
</dbReference>
<evidence type="ECO:0000256" key="6">
    <source>
        <dbReference type="ARBA" id="ARBA00022840"/>
    </source>
</evidence>
<keyword evidence="6" id="KW-0067">ATP-binding</keyword>
<evidence type="ECO:0000313" key="10">
    <source>
        <dbReference type="Proteomes" id="UP001311915"/>
    </source>
</evidence>
<dbReference type="AlphaFoldDB" id="A0AAV9KVK0"/>
<keyword evidence="2" id="KW-0433">Leucine-rich repeat</keyword>
<dbReference type="SUPFAM" id="SSF52058">
    <property type="entry name" value="L domain-like"/>
    <property type="match status" value="1"/>
</dbReference>
<dbReference type="GO" id="GO:0043531">
    <property type="term" value="F:ADP binding"/>
    <property type="evidence" value="ECO:0007669"/>
    <property type="project" value="InterPro"/>
</dbReference>
<comment type="similarity">
    <text evidence="1">Belongs to the disease resistance NB-LRR family.</text>
</comment>
<comment type="caution">
    <text evidence="9">The sequence shown here is derived from an EMBL/GenBank/DDBJ whole genome shotgun (WGS) entry which is preliminary data.</text>
</comment>
<evidence type="ECO:0000259" key="8">
    <source>
        <dbReference type="Pfam" id="PF23559"/>
    </source>
</evidence>
<dbReference type="InterPro" id="IPR038005">
    <property type="entry name" value="RX-like_CC"/>
</dbReference>
<dbReference type="GO" id="GO:0005524">
    <property type="term" value="F:ATP binding"/>
    <property type="evidence" value="ECO:0007669"/>
    <property type="project" value="UniProtKB-KW"/>
</dbReference>
<dbReference type="CDD" id="cd14798">
    <property type="entry name" value="RX-CC_like"/>
    <property type="match status" value="1"/>
</dbReference>
<keyword evidence="5" id="KW-0611">Plant defense</keyword>
<evidence type="ECO:0008006" key="11">
    <source>
        <dbReference type="Google" id="ProtNLM"/>
    </source>
</evidence>
<accession>A0AAV9KVK0</accession>
<protein>
    <recommendedName>
        <fullName evidence="11">NB-ARC domain-containing protein</fullName>
    </recommendedName>
</protein>
<dbReference type="Pfam" id="PF00931">
    <property type="entry name" value="NB-ARC"/>
    <property type="match status" value="1"/>
</dbReference>
<evidence type="ECO:0000256" key="1">
    <source>
        <dbReference type="ARBA" id="ARBA00008894"/>
    </source>
</evidence>
<evidence type="ECO:0000313" key="9">
    <source>
        <dbReference type="EMBL" id="KAK4715932.1"/>
    </source>
</evidence>
<dbReference type="Gene3D" id="3.40.50.300">
    <property type="entry name" value="P-loop containing nucleotide triphosphate hydrolases"/>
    <property type="match status" value="1"/>
</dbReference>
<dbReference type="Gene3D" id="1.10.10.10">
    <property type="entry name" value="Winged helix-like DNA-binding domain superfamily/Winged helix DNA-binding domain"/>
    <property type="match status" value="1"/>
</dbReference>
<dbReference type="InterPro" id="IPR058922">
    <property type="entry name" value="WHD_DRP"/>
</dbReference>
<gene>
    <name evidence="9" type="ORF">R3W88_014270</name>
</gene>